<feature type="region of interest" description="Disordered" evidence="1">
    <location>
        <begin position="1"/>
        <end position="32"/>
    </location>
</feature>
<gene>
    <name evidence="2" type="ORF">METZ01_LOCUS511149</name>
</gene>
<organism evidence="2">
    <name type="scientific">marine metagenome</name>
    <dbReference type="NCBI Taxonomy" id="408172"/>
    <lineage>
        <taxon>unclassified sequences</taxon>
        <taxon>metagenomes</taxon>
        <taxon>ecological metagenomes</taxon>
    </lineage>
</organism>
<proteinExistence type="predicted"/>
<feature type="non-terminal residue" evidence="2">
    <location>
        <position position="1"/>
    </location>
</feature>
<reference evidence="2" key="1">
    <citation type="submission" date="2018-05" db="EMBL/GenBank/DDBJ databases">
        <authorList>
            <person name="Lanie J.A."/>
            <person name="Ng W.-L."/>
            <person name="Kazmierczak K.M."/>
            <person name="Andrzejewski T.M."/>
            <person name="Davidsen T.M."/>
            <person name="Wayne K.J."/>
            <person name="Tettelin H."/>
            <person name="Glass J.I."/>
            <person name="Rusch D."/>
            <person name="Podicherti R."/>
            <person name="Tsui H.-C.T."/>
            <person name="Winkler M.E."/>
        </authorList>
    </citation>
    <scope>NUCLEOTIDE SEQUENCE</scope>
</reference>
<evidence type="ECO:0000256" key="1">
    <source>
        <dbReference type="SAM" id="MobiDB-lite"/>
    </source>
</evidence>
<protein>
    <submittedName>
        <fullName evidence="2">Uncharacterized protein</fullName>
    </submittedName>
</protein>
<accession>A0A383EPV9</accession>
<evidence type="ECO:0000313" key="2">
    <source>
        <dbReference type="EMBL" id="SVE58295.1"/>
    </source>
</evidence>
<name>A0A383EPV9_9ZZZZ</name>
<dbReference type="EMBL" id="UINC01227421">
    <property type="protein sequence ID" value="SVE58295.1"/>
    <property type="molecule type" value="Genomic_DNA"/>
</dbReference>
<dbReference type="AlphaFoldDB" id="A0A383EPV9"/>
<sequence>KIERYKSDKLNEDRRSIGFEHPKKKNELHIQS</sequence>